<dbReference type="NCBIfam" id="TIGR01024">
    <property type="entry name" value="rplS_bact"/>
    <property type="match status" value="1"/>
</dbReference>
<organism evidence="5 6">
    <name type="scientific">Candidatus Zambryskibacteria bacterium RIFCSPLOWO2_02_FULL_39_14</name>
    <dbReference type="NCBI Taxonomy" id="1802769"/>
    <lineage>
        <taxon>Bacteria</taxon>
        <taxon>Candidatus Zambryskiibacteriota</taxon>
    </lineage>
</organism>
<dbReference type="PANTHER" id="PTHR15680">
    <property type="entry name" value="RIBOSOMAL PROTEIN L19"/>
    <property type="match status" value="1"/>
</dbReference>
<evidence type="ECO:0000256" key="1">
    <source>
        <dbReference type="ARBA" id="ARBA00005781"/>
    </source>
</evidence>
<proteinExistence type="inferred from homology"/>
<keyword evidence="2 5" id="KW-0689">Ribosomal protein</keyword>
<evidence type="ECO:0000256" key="3">
    <source>
        <dbReference type="ARBA" id="ARBA00023274"/>
    </source>
</evidence>
<dbReference type="GO" id="GO:0006412">
    <property type="term" value="P:translation"/>
    <property type="evidence" value="ECO:0007669"/>
    <property type="project" value="InterPro"/>
</dbReference>
<comment type="function">
    <text evidence="4">This protein is located at the 30S-50S ribosomal subunit interface and may play a role in the structure and function of the aminoacyl-tRNA binding site.</text>
</comment>
<accession>A0A1G2UF59</accession>
<reference evidence="5 6" key="1">
    <citation type="journal article" date="2016" name="Nat. Commun.">
        <title>Thousands of microbial genomes shed light on interconnected biogeochemical processes in an aquifer system.</title>
        <authorList>
            <person name="Anantharaman K."/>
            <person name="Brown C.T."/>
            <person name="Hug L.A."/>
            <person name="Sharon I."/>
            <person name="Castelle C.J."/>
            <person name="Probst A.J."/>
            <person name="Thomas B.C."/>
            <person name="Singh A."/>
            <person name="Wilkins M.J."/>
            <person name="Karaoz U."/>
            <person name="Brodie E.L."/>
            <person name="Williams K.H."/>
            <person name="Hubbard S.S."/>
            <person name="Banfield J.F."/>
        </authorList>
    </citation>
    <scope>NUCLEOTIDE SEQUENCE [LARGE SCALE GENOMIC DNA]</scope>
</reference>
<gene>
    <name evidence="5" type="ORF">A3I86_00100</name>
</gene>
<protein>
    <recommendedName>
        <fullName evidence="4">50S ribosomal protein L19</fullName>
    </recommendedName>
</protein>
<keyword evidence="3 4" id="KW-0687">Ribonucleoprotein</keyword>
<evidence type="ECO:0000313" key="5">
    <source>
        <dbReference type="EMBL" id="OHB08083.1"/>
    </source>
</evidence>
<comment type="caution">
    <text evidence="5">The sequence shown here is derived from an EMBL/GenBank/DDBJ whole genome shotgun (WGS) entry which is preliminary data.</text>
</comment>
<sequence length="135" mass="15523">MNRVISPVNIEERRKLDLRSGDTVRVKQKVVEKGKTRLQVFEGLVLSCKHGKEAGATFTVRRVSSGVGVEKIFPLYSPVIDNIEIVKRSKIRRAKLYHIREKAAKEISRQMRNVRLEKEIKPEEISIVEETVEAK</sequence>
<dbReference type="InterPro" id="IPR038657">
    <property type="entry name" value="Ribosomal_bL19_sf"/>
</dbReference>
<dbReference type="PANTHER" id="PTHR15680:SF9">
    <property type="entry name" value="LARGE RIBOSOMAL SUBUNIT PROTEIN BL19M"/>
    <property type="match status" value="1"/>
</dbReference>
<evidence type="ECO:0000256" key="4">
    <source>
        <dbReference type="RuleBase" id="RU000559"/>
    </source>
</evidence>
<evidence type="ECO:0000256" key="2">
    <source>
        <dbReference type="ARBA" id="ARBA00022980"/>
    </source>
</evidence>
<dbReference type="PRINTS" id="PR00061">
    <property type="entry name" value="RIBOSOMALL19"/>
</dbReference>
<dbReference type="Proteomes" id="UP000177096">
    <property type="component" value="Unassembled WGS sequence"/>
</dbReference>
<name>A0A1G2UF59_9BACT</name>
<dbReference type="GO" id="GO:0003735">
    <property type="term" value="F:structural constituent of ribosome"/>
    <property type="evidence" value="ECO:0007669"/>
    <property type="project" value="InterPro"/>
</dbReference>
<dbReference type="Gene3D" id="2.30.30.790">
    <property type="match status" value="1"/>
</dbReference>
<evidence type="ECO:0000313" key="6">
    <source>
        <dbReference type="Proteomes" id="UP000177096"/>
    </source>
</evidence>
<dbReference type="AlphaFoldDB" id="A0A1G2UF59"/>
<dbReference type="EMBL" id="MHWM01000031">
    <property type="protein sequence ID" value="OHB08083.1"/>
    <property type="molecule type" value="Genomic_DNA"/>
</dbReference>
<comment type="similarity">
    <text evidence="1 4">Belongs to the bacterial ribosomal protein bL19 family.</text>
</comment>
<dbReference type="SUPFAM" id="SSF50104">
    <property type="entry name" value="Translation proteins SH3-like domain"/>
    <property type="match status" value="1"/>
</dbReference>
<dbReference type="Pfam" id="PF01245">
    <property type="entry name" value="Ribosomal_L19"/>
    <property type="match status" value="1"/>
</dbReference>
<dbReference type="GO" id="GO:0022625">
    <property type="term" value="C:cytosolic large ribosomal subunit"/>
    <property type="evidence" value="ECO:0007669"/>
    <property type="project" value="TreeGrafter"/>
</dbReference>
<dbReference type="InterPro" id="IPR008991">
    <property type="entry name" value="Translation_prot_SH3-like_sf"/>
</dbReference>
<dbReference type="InterPro" id="IPR001857">
    <property type="entry name" value="Ribosomal_bL19"/>
</dbReference>